<dbReference type="InterPro" id="IPR000873">
    <property type="entry name" value="AMP-dep_synth/lig_dom"/>
</dbReference>
<dbReference type="Proteomes" id="UP000324241">
    <property type="component" value="Unassembled WGS sequence"/>
</dbReference>
<dbReference type="InterPro" id="IPR036291">
    <property type="entry name" value="NAD(P)-bd_dom_sf"/>
</dbReference>
<dbReference type="InterPro" id="IPR042099">
    <property type="entry name" value="ANL_N_sf"/>
</dbReference>
<dbReference type="VEuPathDB" id="FungiDB:EYZ11_009922"/>
<dbReference type="Pfam" id="PF00550">
    <property type="entry name" value="PP-binding"/>
    <property type="match status" value="1"/>
</dbReference>
<dbReference type="CDD" id="cd05930">
    <property type="entry name" value="A_NRPS"/>
    <property type="match status" value="1"/>
</dbReference>
<dbReference type="InterPro" id="IPR010071">
    <property type="entry name" value="AA_adenyl_dom"/>
</dbReference>
<dbReference type="GO" id="GO:0031177">
    <property type="term" value="F:phosphopantetheine binding"/>
    <property type="evidence" value="ECO:0007669"/>
    <property type="project" value="InterPro"/>
</dbReference>
<dbReference type="Gene3D" id="3.30.559.30">
    <property type="entry name" value="Nonribosomal peptide synthetase, condensation domain"/>
    <property type="match status" value="1"/>
</dbReference>
<evidence type="ECO:0000259" key="3">
    <source>
        <dbReference type="PROSITE" id="PS50075"/>
    </source>
</evidence>
<dbReference type="EMBL" id="QUQM01000008">
    <property type="protein sequence ID" value="KAA8642407.1"/>
    <property type="molecule type" value="Genomic_DNA"/>
</dbReference>
<dbReference type="GeneID" id="54334052"/>
<reference evidence="4 5" key="1">
    <citation type="submission" date="2019-08" db="EMBL/GenBank/DDBJ databases">
        <title>The genome sequence of a newly discovered highly antifungal drug resistant Aspergillus species, Aspergillus tanneri NIH 1004.</title>
        <authorList>
            <person name="Mounaud S."/>
            <person name="Singh I."/>
            <person name="Joardar V."/>
            <person name="Pakala S."/>
            <person name="Pakala S."/>
            <person name="Venepally P."/>
            <person name="Chung J.K."/>
            <person name="Losada L."/>
            <person name="Nierman W.C."/>
        </authorList>
    </citation>
    <scope>NUCLEOTIDE SEQUENCE [LARGE SCALE GENOMIC DNA]</scope>
    <source>
        <strain evidence="4 5">NIH1004</strain>
    </source>
</reference>
<dbReference type="InterPro" id="IPR013120">
    <property type="entry name" value="FAR_NAD-bd"/>
</dbReference>
<dbReference type="PANTHER" id="PTHR44845">
    <property type="entry name" value="CARRIER DOMAIN-CONTAINING PROTEIN"/>
    <property type="match status" value="1"/>
</dbReference>
<organism evidence="4 5">
    <name type="scientific">Aspergillus tanneri</name>
    <dbReference type="NCBI Taxonomy" id="1220188"/>
    <lineage>
        <taxon>Eukaryota</taxon>
        <taxon>Fungi</taxon>
        <taxon>Dikarya</taxon>
        <taxon>Ascomycota</taxon>
        <taxon>Pezizomycotina</taxon>
        <taxon>Eurotiomycetes</taxon>
        <taxon>Eurotiomycetidae</taxon>
        <taxon>Eurotiales</taxon>
        <taxon>Aspergillaceae</taxon>
        <taxon>Aspergillus</taxon>
        <taxon>Aspergillus subgen. Circumdati</taxon>
    </lineage>
</organism>
<dbReference type="Gene3D" id="3.40.50.12780">
    <property type="entry name" value="N-terminal domain of ligase-like"/>
    <property type="match status" value="1"/>
</dbReference>
<feature type="domain" description="Carrier" evidence="3">
    <location>
        <begin position="798"/>
        <end position="872"/>
    </location>
</feature>
<dbReference type="InterPro" id="IPR020845">
    <property type="entry name" value="AMP-binding_CS"/>
</dbReference>
<dbReference type="InterPro" id="IPR036736">
    <property type="entry name" value="ACP-like_sf"/>
</dbReference>
<dbReference type="RefSeq" id="XP_033421769.1">
    <property type="nucleotide sequence ID" value="XM_033575914.1"/>
</dbReference>
<protein>
    <submittedName>
        <fullName evidence="4">Putative secondary metabolism biosynthetic enzyme</fullName>
    </submittedName>
</protein>
<dbReference type="InterPro" id="IPR020806">
    <property type="entry name" value="PKS_PP-bd"/>
</dbReference>
<keyword evidence="2" id="KW-0597">Phosphoprotein</keyword>
<dbReference type="SMART" id="SM00823">
    <property type="entry name" value="PKS_PP"/>
    <property type="match status" value="1"/>
</dbReference>
<dbReference type="SUPFAM" id="SSF52777">
    <property type="entry name" value="CoA-dependent acyltransferases"/>
    <property type="match status" value="1"/>
</dbReference>
<dbReference type="NCBIfam" id="TIGR01733">
    <property type="entry name" value="AA-adenyl-dom"/>
    <property type="match status" value="1"/>
</dbReference>
<dbReference type="Pfam" id="PF00501">
    <property type="entry name" value="AMP-binding"/>
    <property type="match status" value="1"/>
</dbReference>
<name>A0A5M9MHJ9_9EURO</name>
<dbReference type="Gene3D" id="3.30.300.30">
    <property type="match status" value="1"/>
</dbReference>
<dbReference type="InterPro" id="IPR045851">
    <property type="entry name" value="AMP-bd_C_sf"/>
</dbReference>
<dbReference type="Pfam" id="PF07993">
    <property type="entry name" value="NAD_binding_4"/>
    <property type="match status" value="1"/>
</dbReference>
<dbReference type="PROSITE" id="PS00455">
    <property type="entry name" value="AMP_BINDING"/>
    <property type="match status" value="1"/>
</dbReference>
<dbReference type="OrthoDB" id="4444247at2759"/>
<accession>A0A5M9MHJ9</accession>
<comment type="caution">
    <text evidence="4">The sequence shown here is derived from an EMBL/GenBank/DDBJ whole genome shotgun (WGS) entry which is preliminary data.</text>
</comment>
<dbReference type="AlphaFoldDB" id="A0A5M9MHJ9"/>
<evidence type="ECO:0000256" key="2">
    <source>
        <dbReference type="ARBA" id="ARBA00022553"/>
    </source>
</evidence>
<gene>
    <name evidence="4" type="ORF">ATNIH1004_011351</name>
</gene>
<keyword evidence="1" id="KW-0596">Phosphopantetheine</keyword>
<dbReference type="InterPro" id="IPR009081">
    <property type="entry name" value="PP-bd_ACP"/>
</dbReference>
<dbReference type="SUPFAM" id="SSF51735">
    <property type="entry name" value="NAD(P)-binding Rossmann-fold domains"/>
    <property type="match status" value="1"/>
</dbReference>
<dbReference type="PROSITE" id="PS50075">
    <property type="entry name" value="CARRIER"/>
    <property type="match status" value="1"/>
</dbReference>
<dbReference type="SUPFAM" id="SSF47336">
    <property type="entry name" value="ACP-like"/>
    <property type="match status" value="1"/>
</dbReference>
<sequence>MTTLATSTVQTQMYVSEGDARRYELTLEGDAITDEQRAAFWNAEIEQIPLPLPPLLYSNRNVSSAVGWHRVVRRLDSSFGLKLDNMASKHRFSTTAFYLAALGTMASRLLNIDAELCVGVHAKGVMPVRLHPKPGQSVLSLLGDVQRRLERVLRHGRIESTDVREPLFTIALDCDSGPEGDLSQDTVNVEAIPGVEIGGAVARCVDDGSIAITLAVANSLYTQHDARLLLNCLIHILQNMQNNVVQSLRECPIFDPNEAWNQLDVGKGPCVEHVWPSTLIHKIDQIVHSQPDAIAVEDDTGRMWTYSEVTHRVHLIANSLLQEGIRRGSTVAVFCEPGIDSLCALLAITRVAGVYVPLDLNHPIERLALIVDDSRPHVIIAHAQTTDKVHGLHSTATVLDLSSSQSSASPVPISCSSDDAAFVLYTSGSTGRPKGVLLSHQNFAGQIASVSREFHLHRERVLQQSSLGFDVSLFQIFVALTTGGTLIIATNAIRREPTHLAELMRTTNVTFTLGVPSEYAILLRYGIHHLQQCLSWRYAVCGGERMTVSLKRAFRALDAESGPTLLSCYGPTEVSLASSYGVLSYTDISSGAEDENSPVGFTLPNYSVYILDEDMHPVPTGFPGEVYISGVGVAIGYLNNATRTNERFLPDPFSATPTTMYKTGDRGRLLPDRSLVFLGRIDGDFQIKLRGIRIELDEVANVIVSASAGILRQAAVVVRGEENKYLLGFVTFSQRVGDTDAYLAGLLARIPLAPSMRPAALVAMNELPMNVNGKLDRKALDAVGVKSRRGIDTVDMKASVEDRLKTVWEDVLETDQFEIHPESDFFQVGGNSLLLVKLQGAIHREFGVRITIRELFQVSILREMQARITSTGDENNSSINWDKEIQTHLLDLQTAIPAPTWARKVLKSGSHVLLTGATGFLGRYILDLLVNDATVETIHCLAVRPHNLVYKNTLSGVLSSKIQIWPGDLSRPYLGLMSSTFARLAETVDAIIHNGADVSFLKTYGSLRAPNVKSAVELGRMALTAGIPLHYVSSAGVMRLEQPDTDTDIFPPLDGSDGYIAGKWASERILSRAEDLGLRGFVHRPTTMVGDGVPDTDLLDTVMRYSRKMKAVPRFTCDGMIDMVCVREVARGIVQSLYIPSTKYTLYPGVQIPLHTLGAYLDEDHPLPSLDIDEWVEQARALDLNEQVASILLSEDGRKGYGISIPTPPNS</sequence>
<proteinExistence type="predicted"/>
<dbReference type="SUPFAM" id="SSF56801">
    <property type="entry name" value="Acetyl-CoA synthetase-like"/>
    <property type="match status" value="1"/>
</dbReference>
<dbReference type="PANTHER" id="PTHR44845:SF6">
    <property type="entry name" value="BETA-ALANINE-ACTIVATING ENZYME"/>
    <property type="match status" value="1"/>
</dbReference>
<evidence type="ECO:0000313" key="4">
    <source>
        <dbReference type="EMBL" id="KAA8642407.1"/>
    </source>
</evidence>
<dbReference type="Gene3D" id="1.10.1200.10">
    <property type="entry name" value="ACP-like"/>
    <property type="match status" value="1"/>
</dbReference>
<evidence type="ECO:0000313" key="5">
    <source>
        <dbReference type="Proteomes" id="UP000324241"/>
    </source>
</evidence>
<dbReference type="Gene3D" id="3.40.50.720">
    <property type="entry name" value="NAD(P)-binding Rossmann-like Domain"/>
    <property type="match status" value="1"/>
</dbReference>
<evidence type="ECO:0000256" key="1">
    <source>
        <dbReference type="ARBA" id="ARBA00022450"/>
    </source>
</evidence>